<evidence type="ECO:0000256" key="1">
    <source>
        <dbReference type="ARBA" id="ARBA00023015"/>
    </source>
</evidence>
<keyword evidence="6" id="KW-1185">Reference proteome</keyword>
<evidence type="ECO:0000259" key="4">
    <source>
        <dbReference type="Pfam" id="PF09247"/>
    </source>
</evidence>
<organism evidence="5 6">
    <name type="scientific">Hirundo rustica rustica</name>
    <dbReference type="NCBI Taxonomy" id="333673"/>
    <lineage>
        <taxon>Eukaryota</taxon>
        <taxon>Metazoa</taxon>
        <taxon>Chordata</taxon>
        <taxon>Craniata</taxon>
        <taxon>Vertebrata</taxon>
        <taxon>Euteleostomi</taxon>
        <taxon>Archelosauria</taxon>
        <taxon>Archosauria</taxon>
        <taxon>Dinosauria</taxon>
        <taxon>Saurischia</taxon>
        <taxon>Theropoda</taxon>
        <taxon>Coelurosauria</taxon>
        <taxon>Aves</taxon>
        <taxon>Neognathae</taxon>
        <taxon>Neoaves</taxon>
        <taxon>Telluraves</taxon>
        <taxon>Australaves</taxon>
        <taxon>Passeriformes</taxon>
        <taxon>Sylvioidea</taxon>
        <taxon>Hirundinidae</taxon>
        <taxon>Hirundo</taxon>
    </lineage>
</organism>
<protein>
    <recommendedName>
        <fullName evidence="4">TAFII-230 TBP-binding domain-containing protein</fullName>
    </recommendedName>
</protein>
<dbReference type="InterPro" id="IPR009067">
    <property type="entry name" value="TAF_II_230-bd"/>
</dbReference>
<name>A0A3M0JHX3_HIRRU</name>
<feature type="region of interest" description="Disordered" evidence="3">
    <location>
        <begin position="66"/>
        <end position="213"/>
    </location>
</feature>
<sequence length="421" mass="46533">MSDSDSEEEADGGRAEPFSLAGFLFGNINEAGQLEGDSVLDKESKKHLAGLGVLGLGNLITEITASEEESAESEGAHLDEEGWVKSTEDAVDYSDITEVAEDESRRYKQAMGSLQPARRPDEDEDDYDADCEDIDSKLMPPPPPPPVPGKKEDEKDAAATVSEDGDGIILPSIIAPSSAASNKLDFSSSSDSESEMGPQESRQAESKEGKLTLPLAGIMQRDATKQLPSVTELFPEFRPGKVLRFLRLFGPGKNVPSVWRSARRKRKKKHRELAQEVQIQEGEVVVESGVEGKSPWEYEFAAPPPPEQCLSDDEITMMAPMESKFSQSTGDIDKVTDTKPKVAEWRYGPAQLWYDMLGIPEDGSGFDYGFKLKEKNEQEAEGHADEGVRGEPWGKAWRWMWGSLHNENLVVGWWIFVHRAK</sequence>
<dbReference type="SUPFAM" id="SSF47055">
    <property type="entry name" value="TAF(II)230 TBP-binding fragment"/>
    <property type="match status" value="1"/>
</dbReference>
<feature type="compositionally biased region" description="Basic and acidic residues" evidence="3">
    <location>
        <begin position="74"/>
        <end position="88"/>
    </location>
</feature>
<dbReference type="OrthoDB" id="5752at2759"/>
<dbReference type="Proteomes" id="UP000269221">
    <property type="component" value="Unassembled WGS sequence"/>
</dbReference>
<keyword evidence="2" id="KW-0804">Transcription</keyword>
<accession>A0A3M0JHX3</accession>
<evidence type="ECO:0000313" key="5">
    <source>
        <dbReference type="EMBL" id="RMB98329.1"/>
    </source>
</evidence>
<dbReference type="InterPro" id="IPR036741">
    <property type="entry name" value="TAFII-230_TBP-bd_sf"/>
</dbReference>
<dbReference type="GO" id="GO:0004402">
    <property type="term" value="F:histone acetyltransferase activity"/>
    <property type="evidence" value="ECO:0007669"/>
    <property type="project" value="InterPro"/>
</dbReference>
<feature type="compositionally biased region" description="Pro residues" evidence="3">
    <location>
        <begin position="139"/>
        <end position="148"/>
    </location>
</feature>
<reference evidence="5 6" key="1">
    <citation type="submission" date="2018-07" db="EMBL/GenBank/DDBJ databases">
        <title>A high quality draft genome assembly of the barn swallow (H. rustica rustica).</title>
        <authorList>
            <person name="Formenti G."/>
            <person name="Chiara M."/>
            <person name="Poveda L."/>
            <person name="Francoijs K.-J."/>
            <person name="Bonisoli-Alquati A."/>
            <person name="Canova L."/>
            <person name="Gianfranceschi L."/>
            <person name="Horner D.S."/>
            <person name="Saino N."/>
        </authorList>
    </citation>
    <scope>NUCLEOTIDE SEQUENCE [LARGE SCALE GENOMIC DNA]</scope>
    <source>
        <strain evidence="5">Chelidonia</strain>
        <tissue evidence="5">Blood</tissue>
    </source>
</reference>
<dbReference type="GO" id="GO:0005669">
    <property type="term" value="C:transcription factor TFIID complex"/>
    <property type="evidence" value="ECO:0007669"/>
    <property type="project" value="InterPro"/>
</dbReference>
<dbReference type="InterPro" id="IPR040240">
    <property type="entry name" value="TAF1"/>
</dbReference>
<feature type="domain" description="TAFII-230 TBP-binding" evidence="4">
    <location>
        <begin position="5"/>
        <end position="68"/>
    </location>
</feature>
<dbReference type="Gene3D" id="1.10.1100.10">
    <property type="entry name" value="TAFII-230 TBP-binding domain"/>
    <property type="match status" value="1"/>
</dbReference>
<comment type="caution">
    <text evidence="5">The sequence shown here is derived from an EMBL/GenBank/DDBJ whole genome shotgun (WGS) entry which is preliminary data.</text>
</comment>
<dbReference type="EMBL" id="QRBI01000153">
    <property type="protein sequence ID" value="RMB98329.1"/>
    <property type="molecule type" value="Genomic_DNA"/>
</dbReference>
<dbReference type="AlphaFoldDB" id="A0A3M0JHX3"/>
<feature type="compositionally biased region" description="Low complexity" evidence="3">
    <location>
        <begin position="168"/>
        <end position="191"/>
    </location>
</feature>
<dbReference type="PANTHER" id="PTHR13900:SF0">
    <property type="entry name" value="TRANSCRIPTION INITIATION FACTOR TFIID SUBUNIT 1"/>
    <property type="match status" value="1"/>
</dbReference>
<keyword evidence="1" id="KW-0805">Transcription regulation</keyword>
<evidence type="ECO:0000256" key="3">
    <source>
        <dbReference type="SAM" id="MobiDB-lite"/>
    </source>
</evidence>
<dbReference type="GO" id="GO:0051123">
    <property type="term" value="P:RNA polymerase II preinitiation complex assembly"/>
    <property type="evidence" value="ECO:0007669"/>
    <property type="project" value="TreeGrafter"/>
</dbReference>
<dbReference type="PANTHER" id="PTHR13900">
    <property type="entry name" value="TRANSCRIPTION INITIATION FACTOR TFIID"/>
    <property type="match status" value="1"/>
</dbReference>
<gene>
    <name evidence="5" type="ORF">DUI87_25234</name>
</gene>
<dbReference type="Pfam" id="PF09247">
    <property type="entry name" value="TBP-binding"/>
    <property type="match status" value="1"/>
</dbReference>
<dbReference type="FunFam" id="1.10.1100.10:FF:000001">
    <property type="entry name" value="Transcription initiation factor TFIID subunit"/>
    <property type="match status" value="1"/>
</dbReference>
<evidence type="ECO:0000313" key="6">
    <source>
        <dbReference type="Proteomes" id="UP000269221"/>
    </source>
</evidence>
<feature type="compositionally biased region" description="Acidic residues" evidence="3">
    <location>
        <begin position="122"/>
        <end position="133"/>
    </location>
</feature>
<dbReference type="GO" id="GO:0016251">
    <property type="term" value="F:RNA polymerase II general transcription initiation factor activity"/>
    <property type="evidence" value="ECO:0007669"/>
    <property type="project" value="InterPro"/>
</dbReference>
<evidence type="ECO:0000256" key="2">
    <source>
        <dbReference type="ARBA" id="ARBA00023163"/>
    </source>
</evidence>
<dbReference type="GO" id="GO:0017025">
    <property type="term" value="F:TBP-class protein binding"/>
    <property type="evidence" value="ECO:0007669"/>
    <property type="project" value="InterPro"/>
</dbReference>
<proteinExistence type="predicted"/>
<dbReference type="STRING" id="333673.A0A3M0JHX3"/>